<proteinExistence type="predicted"/>
<organism evidence="2 3">
    <name type="scientific">Cephalotrichum gorgonifer</name>
    <dbReference type="NCBI Taxonomy" id="2041049"/>
    <lineage>
        <taxon>Eukaryota</taxon>
        <taxon>Fungi</taxon>
        <taxon>Dikarya</taxon>
        <taxon>Ascomycota</taxon>
        <taxon>Pezizomycotina</taxon>
        <taxon>Sordariomycetes</taxon>
        <taxon>Hypocreomycetidae</taxon>
        <taxon>Microascales</taxon>
        <taxon>Microascaceae</taxon>
        <taxon>Cephalotrichum</taxon>
    </lineage>
</organism>
<feature type="region of interest" description="Disordered" evidence="1">
    <location>
        <begin position="1"/>
        <end position="106"/>
    </location>
</feature>
<gene>
    <name evidence="2" type="ORF">DNG_06102</name>
</gene>
<reference evidence="2" key="1">
    <citation type="submission" date="2018-03" db="EMBL/GenBank/DDBJ databases">
        <authorList>
            <person name="Guldener U."/>
        </authorList>
    </citation>
    <scope>NUCLEOTIDE SEQUENCE</scope>
</reference>
<protein>
    <submittedName>
        <fullName evidence="2">Uncharacterized protein</fullName>
    </submittedName>
</protein>
<evidence type="ECO:0000256" key="1">
    <source>
        <dbReference type="SAM" id="MobiDB-lite"/>
    </source>
</evidence>
<feature type="region of interest" description="Disordered" evidence="1">
    <location>
        <begin position="179"/>
        <end position="275"/>
    </location>
</feature>
<name>A0AAE8SWA8_9PEZI</name>
<dbReference type="Proteomes" id="UP001187682">
    <property type="component" value="Unassembled WGS sequence"/>
</dbReference>
<evidence type="ECO:0000313" key="2">
    <source>
        <dbReference type="EMBL" id="SPO03419.1"/>
    </source>
</evidence>
<feature type="compositionally biased region" description="Basic residues" evidence="1">
    <location>
        <begin position="79"/>
        <end position="91"/>
    </location>
</feature>
<feature type="compositionally biased region" description="Gly residues" evidence="1">
    <location>
        <begin position="232"/>
        <end position="244"/>
    </location>
</feature>
<accession>A0AAE8SWA8</accession>
<keyword evidence="3" id="KW-1185">Reference proteome</keyword>
<feature type="compositionally biased region" description="Polar residues" evidence="1">
    <location>
        <begin position="1"/>
        <end position="17"/>
    </location>
</feature>
<dbReference type="EMBL" id="ONZQ02000008">
    <property type="protein sequence ID" value="SPO03419.1"/>
    <property type="molecule type" value="Genomic_DNA"/>
</dbReference>
<comment type="caution">
    <text evidence="2">The sequence shown here is derived from an EMBL/GenBank/DDBJ whole genome shotgun (WGS) entry which is preliminary data.</text>
</comment>
<sequence length="653" mass="70667">MSLTDLVSSATKPSRPTDSQRRQRWRWHSSAGRAADQTHLLPPPGSHNHEGTTPDAELQVHQHPPSPGITSRSNNIFRDRHHTSSTKRRHLLTTTTSHAKTESVELVPLARTRYPYPAIPPAPTSVGRPRHPHPFPYPYARTATGRETTPPRDSTQHSLSLNLASTSASANLGGALAMSSSAGAGQGDKSRRSAHVLRTGGAASGGGNMRGRSASGNRGGVISPPPKALQAGPGGGSSSGGGVGEDAPSTEGSGGKHEGGSSPAGGSAGSAAATSAMLKEMKEKDERIAALERELGVMEGEFARELDRLSQNESETATFWQGRHSALNQQFLRADTELRLLKAEVEVRREEREELREGWDLLRGEVRERDEEIGRLRAQVRGLKEWVSTSTRSAAQMADEVFGEGMAKLGNGLQNWVIVNFRRSKLDLSKASPDTLEEIGRFAPMYEELAAMAKVHLLQSVVSGILVDMVFNAYFVGLSEEQTRQFRQVEELLRSLSHSEEPINQWRSTTLSILHHGATESLAPETDALTEAVTARINATLAAVSDAPAADPVRDASLRALITSSVDLARLLAVQKAEFRVWMPGMVAHQRTAFDGATMEDIGGEEYEEDEGLAAREIWCVAFPGVIKRGDETGARLEFENVIAKARVLCRPE</sequence>
<evidence type="ECO:0000313" key="3">
    <source>
        <dbReference type="Proteomes" id="UP001187682"/>
    </source>
</evidence>
<dbReference type="AlphaFoldDB" id="A0AAE8SWA8"/>